<dbReference type="Xenbase" id="XB-GENE-6042108">
    <property type="gene designation" value="rab11fip3"/>
</dbReference>
<feature type="compositionally biased region" description="Polar residues" evidence="1">
    <location>
        <begin position="213"/>
        <end position="227"/>
    </location>
</feature>
<evidence type="ECO:0000313" key="3">
    <source>
        <dbReference type="Ensembl" id="ENSXETP00000102042"/>
    </source>
</evidence>
<gene>
    <name evidence="3" type="primary">rab11fip3</name>
</gene>
<feature type="compositionally biased region" description="Polar residues" evidence="1">
    <location>
        <begin position="506"/>
        <end position="538"/>
    </location>
</feature>
<protein>
    <submittedName>
        <fullName evidence="3">RAB11 family-interacting protein 3 (class II)</fullName>
    </submittedName>
</protein>
<accession>A0A803J2J9</accession>
<feature type="compositionally biased region" description="Polar residues" evidence="1">
    <location>
        <begin position="398"/>
        <end position="409"/>
    </location>
</feature>
<feature type="compositionally biased region" description="Polar residues" evidence="1">
    <location>
        <begin position="289"/>
        <end position="305"/>
    </location>
</feature>
<dbReference type="InterPro" id="IPR051977">
    <property type="entry name" value="Rab11-interacting_regulator"/>
</dbReference>
<feature type="compositionally biased region" description="Polar residues" evidence="1">
    <location>
        <begin position="476"/>
        <end position="498"/>
    </location>
</feature>
<feature type="compositionally biased region" description="Polar residues" evidence="1">
    <location>
        <begin position="367"/>
        <end position="383"/>
    </location>
</feature>
<feature type="region of interest" description="Disordered" evidence="1">
    <location>
        <begin position="1347"/>
        <end position="1373"/>
    </location>
</feature>
<feature type="region of interest" description="Disordered" evidence="1">
    <location>
        <begin position="114"/>
        <end position="539"/>
    </location>
</feature>
<name>A0A803J2J9_XENTR</name>
<dbReference type="Gene3D" id="1.10.238.10">
    <property type="entry name" value="EF-hand"/>
    <property type="match status" value="1"/>
</dbReference>
<evidence type="ECO:0000256" key="1">
    <source>
        <dbReference type="SAM" id="MobiDB-lite"/>
    </source>
</evidence>
<dbReference type="GeneTree" id="ENSGT00440000033742"/>
<feature type="compositionally biased region" description="Polar residues" evidence="1">
    <location>
        <begin position="1129"/>
        <end position="1154"/>
    </location>
</feature>
<feature type="region of interest" description="Disordered" evidence="1">
    <location>
        <begin position="1562"/>
        <end position="1591"/>
    </location>
</feature>
<dbReference type="InterPro" id="IPR057316">
    <property type="entry name" value="Rab11-FIP3/4_dom"/>
</dbReference>
<dbReference type="SUPFAM" id="SSF47473">
    <property type="entry name" value="EF-hand"/>
    <property type="match status" value="1"/>
</dbReference>
<feature type="domain" description="EF-hand" evidence="2">
    <location>
        <begin position="1222"/>
        <end position="1257"/>
    </location>
</feature>
<dbReference type="PANTHER" id="PTHR15726:SF6">
    <property type="entry name" value="RAB11 FAMILY-INTERACTING PROTEIN 3"/>
    <property type="match status" value="1"/>
</dbReference>
<evidence type="ECO:0000259" key="2">
    <source>
        <dbReference type="PROSITE" id="PS50222"/>
    </source>
</evidence>
<dbReference type="PROSITE" id="PS50222">
    <property type="entry name" value="EF_HAND_2"/>
    <property type="match status" value="1"/>
</dbReference>
<feature type="region of interest" description="Disordered" evidence="1">
    <location>
        <begin position="1117"/>
        <end position="1156"/>
    </location>
</feature>
<feature type="compositionally biased region" description="Polar residues" evidence="1">
    <location>
        <begin position="445"/>
        <end position="466"/>
    </location>
</feature>
<dbReference type="PANTHER" id="PTHR15726">
    <property type="entry name" value="RAB11-FAMILY INTERACTING PROTEIN"/>
    <property type="match status" value="1"/>
</dbReference>
<feature type="compositionally biased region" description="Basic and acidic residues" evidence="1">
    <location>
        <begin position="1562"/>
        <end position="1590"/>
    </location>
</feature>
<reference evidence="3" key="2">
    <citation type="submission" date="2021-03" db="UniProtKB">
        <authorList>
            <consortium name="Ensembl"/>
        </authorList>
    </citation>
    <scope>IDENTIFICATION</scope>
</reference>
<dbReference type="InterPro" id="IPR002048">
    <property type="entry name" value="EF_hand_dom"/>
</dbReference>
<dbReference type="InParanoid" id="A0A803J2J9"/>
<dbReference type="Pfam" id="PF25450">
    <property type="entry name" value="Rab11-FIP3"/>
    <property type="match status" value="1"/>
</dbReference>
<feature type="compositionally biased region" description="Polar residues" evidence="1">
    <location>
        <begin position="263"/>
        <end position="279"/>
    </location>
</feature>
<feature type="compositionally biased region" description="Polar residues" evidence="1">
    <location>
        <begin position="163"/>
        <end position="196"/>
    </location>
</feature>
<feature type="compositionally biased region" description="Polar residues" evidence="1">
    <location>
        <begin position="320"/>
        <end position="331"/>
    </location>
</feature>
<feature type="compositionally biased region" description="Pro residues" evidence="1">
    <location>
        <begin position="118"/>
        <end position="129"/>
    </location>
</feature>
<proteinExistence type="predicted"/>
<reference evidence="3" key="1">
    <citation type="journal article" date="2010" name="Science">
        <title>The genome of the Western clawed frog Xenopus tropicalis.</title>
        <authorList>
            <person name="Hellsten U."/>
            <person name="Harland R.M."/>
            <person name="Gilchrist M.J."/>
            <person name="Hendrix D."/>
            <person name="Jurka J."/>
            <person name="Kapitonov V."/>
            <person name="Ovcharenko I."/>
            <person name="Putnam N.H."/>
            <person name="Shu S."/>
            <person name="Taher L."/>
            <person name="Blitz I.L."/>
            <person name="Blumberg B."/>
            <person name="Dichmann D.S."/>
            <person name="Dubchak I."/>
            <person name="Amaya E."/>
            <person name="Detter J.C."/>
            <person name="Fletcher R."/>
            <person name="Gerhard D.S."/>
            <person name="Goodstein D."/>
            <person name="Graves T."/>
            <person name="Grigoriev I.V."/>
            <person name="Grimwood J."/>
            <person name="Kawashima T."/>
            <person name="Lindquist E."/>
            <person name="Lucas S.M."/>
            <person name="Mead P.E."/>
            <person name="Mitros T."/>
            <person name="Ogino H."/>
            <person name="Ohta Y."/>
            <person name="Poliakov A.V."/>
            <person name="Pollet N."/>
            <person name="Robert J."/>
            <person name="Salamov A."/>
            <person name="Sater A.K."/>
            <person name="Schmutz J."/>
            <person name="Terry A."/>
            <person name="Vize P.D."/>
            <person name="Warren W.C."/>
            <person name="Wells D."/>
            <person name="Wills A."/>
            <person name="Wilson R.K."/>
            <person name="Zimmerman L.B."/>
            <person name="Zorn A.M."/>
            <person name="Grainger R."/>
            <person name="Grammer T."/>
            <person name="Khokha M.K."/>
            <person name="Richardson P.M."/>
            <person name="Rokhsar D.S."/>
        </authorList>
    </citation>
    <scope>NUCLEOTIDE SEQUENCE [LARGE SCALE GENOMIC DNA]</scope>
    <source>
        <strain evidence="3">Nigerian</strain>
    </source>
</reference>
<dbReference type="Ensembl" id="ENSXETT00000114452">
    <property type="protein sequence ID" value="ENSXETP00000102042"/>
    <property type="gene ID" value="ENSXETG00000010330"/>
</dbReference>
<dbReference type="Bgee" id="ENSXETG00000010330">
    <property type="expression patterns" value="Expressed in mesonephros and 13 other cell types or tissues"/>
</dbReference>
<feature type="region of interest" description="Disordered" evidence="1">
    <location>
        <begin position="1407"/>
        <end position="1432"/>
    </location>
</feature>
<organism evidence="3">
    <name type="scientific">Xenopus tropicalis</name>
    <name type="common">Western clawed frog</name>
    <name type="synonym">Silurana tropicalis</name>
    <dbReference type="NCBI Taxonomy" id="8364"/>
    <lineage>
        <taxon>Eukaryota</taxon>
        <taxon>Metazoa</taxon>
        <taxon>Chordata</taxon>
        <taxon>Craniata</taxon>
        <taxon>Vertebrata</taxon>
        <taxon>Euteleostomi</taxon>
        <taxon>Amphibia</taxon>
        <taxon>Batrachia</taxon>
        <taxon>Anura</taxon>
        <taxon>Pipoidea</taxon>
        <taxon>Pipidae</taxon>
        <taxon>Xenopodinae</taxon>
        <taxon>Xenopus</taxon>
        <taxon>Silurana</taxon>
    </lineage>
</organism>
<sequence>MRMEGDPDLTAWWEMRGRVGAGDRGGPEGGYIAVGEGGKPPVEPDGQGGRTPAAPHPLLFSQFGQSLKAPVGKLGPGHYQPACANERWEEGQAPQLTLPEIYLTPIIKAPCLPHTENPMPPIAPQPPPLQSSFTPEPPLSHFAQTSLSDLAPDTPLSVELLPPSQSASPPHTEFGPQSNEALQAPQTSQADTSVPTHQLALIVPKGSDLVPLTSGSPTTPGYNSLESDQVPHPESPGLNTDLSPTPGFNSLESDQVPHPESPGLNTDLSPTPGFNSLESDQVPHPESPGLNTDLSPTPGFNSLESDQVPHPESSCLYTDLSPTPGFNSLESDQVPHPESPGLNTDLSPTPGYDSLESDQVPHLESPGLNTDLSPTPGYNSLESDQVPHPESSCLYTDLSPTPGFNSLESDQMPHPESPVLYTDLSPTPGFSYLESDQVPHPEPSVLNTDLSPTPGYNSLESDQVPNPESPVLYTDLSPNPGFNSLESEQVPNPESSVLNPDLSPTPGFSSLESDQVPNPESSVLNTDLSTTPGSSSLESDLMPQLEADLPPSTRSLFFLEPEVLPQSETCLNSETRQLSPLDTRIFQSSFAKSTPTPETDHLPWTNSYLPPDADDIFSDKPFHLQCDQFSLSEMCLDSPCDQLPESESIMTPTSKRLSQSKSSLASESVHMLQSETCLLPENDQIDTSSCLPCEPDQLLLSKSCLPSDMTQWPLCGPPLDGKQATLPDSCLHYKKSLLPWDWTPHQDQHYDHGFDFGSENFRPFPQESDDLPFNGAEDQFAIFRLDTPPQPDQVAESDHPTLSEDLLFLSDAFAHLEVPHPQKESEHSSDLYDQFPFMTRDPLSSKEELAHIDKKLHSAELIPDLSDQVPCTLPGFGDDHVPLIRVKDQLTKTERTQPAPNNVEEQYLQHSSGSDIEHDHGNIGWSDQSQSYYLELLFGTDNLPSENDSCSHSCTRVTPTSLEFIHENDLFSSSNSMGHANDSEVQCYSDSYIETKHPLSVKTSPDKTPPLYLPNEQVLNHFDVKGNIVDQFNVGSSSKVEGSPAEFPGESNKLPLIIVTDPLPLSEQTQSHERDQLPSFPEALPDELPHCQTDTPLESSQVPLCKAIGQLLLPRSDTPPESIQLPLFETSSSDLHDTTSQMPLSQTDGPSEDTSLPLSSANLPLALCPLESPIENVQLPPCEDTGAHQPAGNPQEPALAPTQASDTILGLALETEPSGLGDELARLRAVFDALDRDKDGFVKMEDFVQFATVYGAEQVKYLTGYLDPAGLGVINFRDFYRGISEIQNEDLDMQLYDMGYPSEEEPACSVDFDDLAAFEVTEVTDSAYVGSESAYSECETFTDEDTGVLAPHEDPETEGVGGVSRLPQPTTPEGLELSLCDISVITVTSQEEQFEDFGEGAEPDLFSNHCNEEENNGTLETNATQRLSPSGASLSERQLLAPPPCSSLGGLYCSQCHKHVNRLEDLSTRLRYLEMDSPDKRPSSRKEARRLQHSFLGEDSAEQQLSDMACDETDLTDKVLFLEQRISELERDAATTSEQQNRLRQENLQLLHRAHALEEQLKDQELRSDEVQSEEIRKHRDELRKMERDNGYQLSSLKARVQELENENSELRSQVPDIKATVQRLEEEKLKLQDEVEVLQGQVKEQCDSNQKLSGQLSKEKHNQQSHMERCQEVIEELRRELEQMQLVRLDMEHRLGLGNSAALQEYNSRTREAELEHEVRRLKQEQRALKEQNEELNGQIINLSIQGAKNLFSTTFSDSLAAEISNVSRDEVRSRSGWMVREHKGALRGGGFLVGRCLYSAFMGRPCSCRGIPMHIWIHGIDFKYMICADFYMVQMFVKGEPLPIIYIIIFPLSII</sequence>
<feature type="compositionally biased region" description="Polar residues" evidence="1">
    <location>
        <begin position="237"/>
        <end position="253"/>
    </location>
</feature>
<dbReference type="GO" id="GO:0005509">
    <property type="term" value="F:calcium ion binding"/>
    <property type="evidence" value="ECO:0007669"/>
    <property type="project" value="InterPro"/>
</dbReference>
<feature type="region of interest" description="Disordered" evidence="1">
    <location>
        <begin position="1177"/>
        <end position="1203"/>
    </location>
</feature>
<dbReference type="InterPro" id="IPR011992">
    <property type="entry name" value="EF-hand-dom_pair"/>
</dbReference>